<dbReference type="EC" id="2.4.-.-" evidence="1"/>
<accession>A0ACD5HGZ5</accession>
<dbReference type="Proteomes" id="UP001195965">
    <property type="component" value="Chromosome"/>
</dbReference>
<keyword evidence="1" id="KW-0328">Glycosyltransferase</keyword>
<protein>
    <submittedName>
        <fullName evidence="1">Glycosyltransferase family 4 protein</fullName>
        <ecNumber evidence="1">2.4.-.-</ecNumber>
    </submittedName>
</protein>
<name>A0ACD5HGZ5_9PROT</name>
<reference evidence="1 2" key="1">
    <citation type="journal article" date="2021" name="ISME J.">
        <title>Genomic evolution of the class Acidithiobacillia: deep-branching Proteobacteria living in extreme acidic conditions.</title>
        <authorList>
            <person name="Moya-Beltran A."/>
            <person name="Beard S."/>
            <person name="Rojas-Villalobos C."/>
            <person name="Issotta F."/>
            <person name="Gallardo Y."/>
            <person name="Ulloa R."/>
            <person name="Giaveno A."/>
            <person name="Degli Esposti M."/>
            <person name="Johnson D.B."/>
            <person name="Quatrini R."/>
        </authorList>
    </citation>
    <scope>NUCLEOTIDE SEQUENCE [LARGE SCALE GENOMIC DNA]</scope>
    <source>
        <strain evidence="1 2">GG1-14</strain>
    </source>
</reference>
<gene>
    <name evidence="1" type="ORF">HHS34_002585</name>
</gene>
<organism evidence="1 2">
    <name type="scientific">Acidithiobacillus montserratensis</name>
    <dbReference type="NCBI Taxonomy" id="2729135"/>
    <lineage>
        <taxon>Bacteria</taxon>
        <taxon>Pseudomonadati</taxon>
        <taxon>Pseudomonadota</taxon>
        <taxon>Acidithiobacillia</taxon>
        <taxon>Acidithiobacillales</taxon>
        <taxon>Acidithiobacillaceae</taxon>
        <taxon>Acidithiobacillus</taxon>
    </lineage>
</organism>
<sequence length="389" mass="43937">MKLLIVTRERKGERCYGLGRAMNRFASELRQRAHEVFYLSASDWVHTDHLLFQEIQTKFLLKARGSGLSEILAPALAERFVQGMLAAKIAHDMKVTHIWFQDPWIALGYLRKRKTYFKNSQAPLWGVTEHGLGSSIRAAAYDGLTVNARTLAWTHRLEYHILKKADWVFTPSKVALEQLCRDLGADPCPENWQILGYGTPDPISISRENAREMLGWSDNIDYILTIGRLSPVKRMHDLVAACARIQERRTRPLQLFILGQGDTSLVETTAERYGFHPHILFAEDVQPYLAAADVYLSASTAESFGLANQEAIAAGLPSILACGGASCEVAKTGAWIINGSIDSFSEALLALLRDRTLLRFWAERATQQHWPKWRDIIDECERKLLSRTT</sequence>
<keyword evidence="1" id="KW-0808">Transferase</keyword>
<proteinExistence type="predicted"/>
<evidence type="ECO:0000313" key="2">
    <source>
        <dbReference type="Proteomes" id="UP001195965"/>
    </source>
</evidence>
<evidence type="ECO:0000313" key="1">
    <source>
        <dbReference type="EMBL" id="XRI74094.1"/>
    </source>
</evidence>
<dbReference type="EMBL" id="CP127526">
    <property type="protein sequence ID" value="XRI74094.1"/>
    <property type="molecule type" value="Genomic_DNA"/>
</dbReference>
<keyword evidence="2" id="KW-1185">Reference proteome</keyword>